<evidence type="ECO:0000256" key="1">
    <source>
        <dbReference type="ARBA" id="ARBA00022723"/>
    </source>
</evidence>
<dbReference type="Proteomes" id="UP000298030">
    <property type="component" value="Unassembled WGS sequence"/>
</dbReference>
<keyword evidence="1" id="KW-0479">Metal-binding</keyword>
<dbReference type="AlphaFoldDB" id="A0A4Y7T3J0"/>
<keyword evidence="2 4" id="KW-0863">Zinc-finger</keyword>
<dbReference type="Gene3D" id="6.10.140.2220">
    <property type="match status" value="1"/>
</dbReference>
<sequence length="752" mass="84103">MAVTEGKCKLSDVYNKCIFGTDKRLSIPKRPPTRIPSGHRLKRMAPTRTATNVLEALAETKPHIMDLPESVPRLLDLQKRIQERYSLRQLEELLQFFKVPIQHDVDHQCAAVLPCLAALQDVVAACNSSSMAAPTAKRISSALDDIIYWMCIAMRVPFDGGDRVPQDTSWMMDVSHNYAIHSASTVFLAKLALFDEGILQKLASDPLILDLCVMWNVVTRGGAPLLYPAGYSTTKGQGYEPITGLTTLILKKNYTGLAAALQSRAVCDPELFFTRAAQRMDLLGRLNTLPHLSHLPAINVEAFNVSQVIAMTNSLVHTEPDLAKTMLETGAPGKFIEALAKAAYRYSLSDTLTPTVRTTCLERTLFYAKLVVAWSTLRPEFYLPTMKDLIAKGVIHLLGNCLNITGTTPSLGEGIGQEEWSEQFEALVHNILPWATSPELVNPLRSAVALCITAKKLQVMDANPERKHIVSRVVTIVDRYALYSDRERRVQVCDNLNHIARETGAKARRFVEKMCAGCHLLVYCSRECQREDWEARHRDECSDMRENYLWQKYTLGARYSHNSRTFHSTIFGNVFTTRVDVFNGIKARLPNTSPEGIERDPGWKVVYTIDPGDTIEPMSIDLLPDFVKATITLLPLYLKKRFEHLVNRLVSSSSPGSSERSRTMCMVNASYDTGRGYEANIIALLRNEKVGTYPGDPFPSFDIEASMVFTCPVRDRYGGHGGMSGHQQRNFEVLFGPGAWAEALKCNVPYFS</sequence>
<name>A0A4Y7T3J0_COPMI</name>
<keyword evidence="7" id="KW-1185">Reference proteome</keyword>
<proteinExistence type="predicted"/>
<feature type="domain" description="MYND-type" evidence="5">
    <location>
        <begin position="493"/>
        <end position="541"/>
    </location>
</feature>
<dbReference type="OrthoDB" id="2818817at2759"/>
<comment type="caution">
    <text evidence="6">The sequence shown here is derived from an EMBL/GenBank/DDBJ whole genome shotgun (WGS) entry which is preliminary data.</text>
</comment>
<dbReference type="PROSITE" id="PS50865">
    <property type="entry name" value="ZF_MYND_2"/>
    <property type="match status" value="1"/>
</dbReference>
<reference evidence="6 7" key="1">
    <citation type="journal article" date="2019" name="Nat. Ecol. Evol.">
        <title>Megaphylogeny resolves global patterns of mushroom evolution.</title>
        <authorList>
            <person name="Varga T."/>
            <person name="Krizsan K."/>
            <person name="Foldi C."/>
            <person name="Dima B."/>
            <person name="Sanchez-Garcia M."/>
            <person name="Sanchez-Ramirez S."/>
            <person name="Szollosi G.J."/>
            <person name="Szarkandi J.G."/>
            <person name="Papp V."/>
            <person name="Albert L."/>
            <person name="Andreopoulos W."/>
            <person name="Angelini C."/>
            <person name="Antonin V."/>
            <person name="Barry K.W."/>
            <person name="Bougher N.L."/>
            <person name="Buchanan P."/>
            <person name="Buyck B."/>
            <person name="Bense V."/>
            <person name="Catcheside P."/>
            <person name="Chovatia M."/>
            <person name="Cooper J."/>
            <person name="Damon W."/>
            <person name="Desjardin D."/>
            <person name="Finy P."/>
            <person name="Geml J."/>
            <person name="Haridas S."/>
            <person name="Hughes K."/>
            <person name="Justo A."/>
            <person name="Karasinski D."/>
            <person name="Kautmanova I."/>
            <person name="Kiss B."/>
            <person name="Kocsube S."/>
            <person name="Kotiranta H."/>
            <person name="LaButti K.M."/>
            <person name="Lechner B.E."/>
            <person name="Liimatainen K."/>
            <person name="Lipzen A."/>
            <person name="Lukacs Z."/>
            <person name="Mihaltcheva S."/>
            <person name="Morgado L.N."/>
            <person name="Niskanen T."/>
            <person name="Noordeloos M.E."/>
            <person name="Ohm R.A."/>
            <person name="Ortiz-Santana B."/>
            <person name="Ovrebo C."/>
            <person name="Racz N."/>
            <person name="Riley R."/>
            <person name="Savchenko A."/>
            <person name="Shiryaev A."/>
            <person name="Soop K."/>
            <person name="Spirin V."/>
            <person name="Szebenyi C."/>
            <person name="Tomsovsky M."/>
            <person name="Tulloss R.E."/>
            <person name="Uehling J."/>
            <person name="Grigoriev I.V."/>
            <person name="Vagvolgyi C."/>
            <person name="Papp T."/>
            <person name="Martin F.M."/>
            <person name="Miettinen O."/>
            <person name="Hibbett D.S."/>
            <person name="Nagy L.G."/>
        </authorList>
    </citation>
    <scope>NUCLEOTIDE SEQUENCE [LARGE SCALE GENOMIC DNA]</scope>
    <source>
        <strain evidence="6 7">FP101781</strain>
    </source>
</reference>
<dbReference type="InterPro" id="IPR002893">
    <property type="entry name" value="Znf_MYND"/>
</dbReference>
<evidence type="ECO:0000313" key="7">
    <source>
        <dbReference type="Proteomes" id="UP000298030"/>
    </source>
</evidence>
<dbReference type="SUPFAM" id="SSF144232">
    <property type="entry name" value="HIT/MYND zinc finger-like"/>
    <property type="match status" value="1"/>
</dbReference>
<evidence type="ECO:0000313" key="6">
    <source>
        <dbReference type="EMBL" id="TEB28690.1"/>
    </source>
</evidence>
<dbReference type="Pfam" id="PF01753">
    <property type="entry name" value="zf-MYND"/>
    <property type="match status" value="1"/>
</dbReference>
<accession>A0A4Y7T3J0</accession>
<keyword evidence="3" id="KW-0862">Zinc</keyword>
<gene>
    <name evidence="6" type="ORF">FA13DRAFT_1735514</name>
</gene>
<protein>
    <recommendedName>
        <fullName evidence="5">MYND-type domain-containing protein</fullName>
    </recommendedName>
</protein>
<evidence type="ECO:0000259" key="5">
    <source>
        <dbReference type="PROSITE" id="PS50865"/>
    </source>
</evidence>
<dbReference type="EMBL" id="QPFP01000031">
    <property type="protein sequence ID" value="TEB28690.1"/>
    <property type="molecule type" value="Genomic_DNA"/>
</dbReference>
<evidence type="ECO:0000256" key="2">
    <source>
        <dbReference type="ARBA" id="ARBA00022771"/>
    </source>
</evidence>
<evidence type="ECO:0000256" key="4">
    <source>
        <dbReference type="PROSITE-ProRule" id="PRU00134"/>
    </source>
</evidence>
<evidence type="ECO:0000256" key="3">
    <source>
        <dbReference type="ARBA" id="ARBA00022833"/>
    </source>
</evidence>
<organism evidence="6 7">
    <name type="scientific">Coprinellus micaceus</name>
    <name type="common">Glistening ink-cap mushroom</name>
    <name type="synonym">Coprinus micaceus</name>
    <dbReference type="NCBI Taxonomy" id="71717"/>
    <lineage>
        <taxon>Eukaryota</taxon>
        <taxon>Fungi</taxon>
        <taxon>Dikarya</taxon>
        <taxon>Basidiomycota</taxon>
        <taxon>Agaricomycotina</taxon>
        <taxon>Agaricomycetes</taxon>
        <taxon>Agaricomycetidae</taxon>
        <taxon>Agaricales</taxon>
        <taxon>Agaricineae</taxon>
        <taxon>Psathyrellaceae</taxon>
        <taxon>Coprinellus</taxon>
    </lineage>
</organism>
<dbReference type="GO" id="GO:0008270">
    <property type="term" value="F:zinc ion binding"/>
    <property type="evidence" value="ECO:0007669"/>
    <property type="project" value="UniProtKB-KW"/>
</dbReference>